<protein>
    <submittedName>
        <fullName evidence="2">DUF2877 domain-containing protein</fullName>
    </submittedName>
</protein>
<dbReference type="Proteomes" id="UP000515947">
    <property type="component" value="Chromosome"/>
</dbReference>
<evidence type="ECO:0000313" key="2">
    <source>
        <dbReference type="EMBL" id="QNN52578.1"/>
    </source>
</evidence>
<accession>A0A7G9RAF3</accession>
<dbReference type="RefSeq" id="WP_187578420.1">
    <property type="nucleotide sequence ID" value="NZ_CP060713.1"/>
</dbReference>
<dbReference type="InterPro" id="IPR021530">
    <property type="entry name" value="AllH-like"/>
</dbReference>
<evidence type="ECO:0000313" key="3">
    <source>
        <dbReference type="Proteomes" id="UP000515947"/>
    </source>
</evidence>
<keyword evidence="3" id="KW-1185">Reference proteome</keyword>
<organism evidence="2 3">
    <name type="scientific">Nocardioides mesophilus</name>
    <dbReference type="NCBI Taxonomy" id="433659"/>
    <lineage>
        <taxon>Bacteria</taxon>
        <taxon>Bacillati</taxon>
        <taxon>Actinomycetota</taxon>
        <taxon>Actinomycetes</taxon>
        <taxon>Propionibacteriales</taxon>
        <taxon>Nocardioidaceae</taxon>
        <taxon>Nocardioides</taxon>
    </lineage>
</organism>
<feature type="region of interest" description="Disordered" evidence="1">
    <location>
        <begin position="93"/>
        <end position="113"/>
    </location>
</feature>
<reference evidence="2 3" key="1">
    <citation type="submission" date="2020-08" db="EMBL/GenBank/DDBJ databases">
        <title>Genome sequence of Nocardioides mesophilus KACC 16243T.</title>
        <authorList>
            <person name="Hyun D.-W."/>
            <person name="Bae J.-W."/>
        </authorList>
    </citation>
    <scope>NUCLEOTIDE SEQUENCE [LARGE SCALE GENOMIC DNA]</scope>
    <source>
        <strain evidence="2 3">KACC 16243</strain>
    </source>
</reference>
<dbReference type="Pfam" id="PF11392">
    <property type="entry name" value="AllH"/>
    <property type="match status" value="1"/>
</dbReference>
<evidence type="ECO:0000256" key="1">
    <source>
        <dbReference type="SAM" id="MobiDB-lite"/>
    </source>
</evidence>
<dbReference type="AlphaFoldDB" id="A0A7G9RAF3"/>
<name>A0A7G9RAF3_9ACTN</name>
<dbReference type="KEGG" id="nmes:H9L09_19315"/>
<gene>
    <name evidence="2" type="ORF">H9L09_19315</name>
</gene>
<sequence length="239" mass="24692">MIPVRSSVPVAASTLLTTLLTGAPGPRSATAPLRQVHRTRMSVHYETGRDDVPLLCVALPEAVRLPASLLTATLPDGPVDLDRWQVTRWWQPPRPSGLVPPARTHHDGSSEEQPAVLDPAALVGAGEGLTPAGDDLLAAALVTARATGDPRLPRWCAATEVALATRRTTAVSRALLHHALEGWCVPELAGYLEAACSGHGLPAATARLLALGHSSGAALRAGVHLVLDSRAVAAPGGAA</sequence>
<proteinExistence type="predicted"/>
<dbReference type="EMBL" id="CP060713">
    <property type="protein sequence ID" value="QNN52578.1"/>
    <property type="molecule type" value="Genomic_DNA"/>
</dbReference>